<dbReference type="InterPro" id="IPR036396">
    <property type="entry name" value="Cyt_P450_sf"/>
</dbReference>
<dbReference type="Proteomes" id="UP001500630">
    <property type="component" value="Unassembled WGS sequence"/>
</dbReference>
<dbReference type="PANTHER" id="PTHR46696:SF1">
    <property type="entry name" value="CYTOCHROME P450 YJIB-RELATED"/>
    <property type="match status" value="1"/>
</dbReference>
<dbReference type="SUPFAM" id="SSF48264">
    <property type="entry name" value="Cytochrome P450"/>
    <property type="match status" value="1"/>
</dbReference>
<accession>A0ABP6VF78</accession>
<dbReference type="PANTHER" id="PTHR46696">
    <property type="entry name" value="P450, PUTATIVE (EUROFUNG)-RELATED"/>
    <property type="match status" value="1"/>
</dbReference>
<dbReference type="CDD" id="cd11029">
    <property type="entry name" value="CYP107-like"/>
    <property type="match status" value="1"/>
</dbReference>
<keyword evidence="2" id="KW-0349">Heme</keyword>
<evidence type="ECO:0000313" key="4">
    <source>
        <dbReference type="Proteomes" id="UP001500630"/>
    </source>
</evidence>
<dbReference type="PRINTS" id="PR00359">
    <property type="entry name" value="BP450"/>
</dbReference>
<dbReference type="InterPro" id="IPR002397">
    <property type="entry name" value="Cyt_P450_B"/>
</dbReference>
<keyword evidence="2" id="KW-0560">Oxidoreductase</keyword>
<keyword evidence="2" id="KW-0408">Iron</keyword>
<keyword evidence="2" id="KW-0479">Metal-binding</keyword>
<comment type="similarity">
    <text evidence="1 2">Belongs to the cytochrome P450 family.</text>
</comment>
<evidence type="ECO:0000313" key="3">
    <source>
        <dbReference type="EMBL" id="GAA3532603.1"/>
    </source>
</evidence>
<name>A0ABP6VF78_9ACTN</name>
<dbReference type="EMBL" id="BAABDQ010000002">
    <property type="protein sequence ID" value="GAA3532603.1"/>
    <property type="molecule type" value="Genomic_DNA"/>
</dbReference>
<evidence type="ECO:0000256" key="2">
    <source>
        <dbReference type="RuleBase" id="RU000461"/>
    </source>
</evidence>
<sequence length="407" mass="43884">METPPLHLPALGERTSQTVHRLRDEHGPVVPIQLPGGVRAWAVTSFDAVNEVLGHDDSRYSKDSANWPALHDGTIPADWPLRQVLMGDHLLTKDGADHRRLRSLVSRAFTPARVHGLAPRIQALADELLDQVAAAGDGVDGVDLVPHFTEPLPVTVICELFGVPAAERDGIRDWTKVLLSLRSTPQEAAEAGAGIMAYLAGHIARRRHEPGDDLTTALIHAQDEDGDRLSDNEMLWILWVVIIAGHETTVHLIANAVVALCADPEQLALAQSKDVWEQVVEETLRSRTSVINAVLRYTLQDVVIAGVTVPAGEALVIGFGGTGTDPARFGAGAERFDVTRAPETHLGFGRGPHFCLGAPLARLECRIALSSLFARFPGLRLAVAEDELPYTSSIITEGPMALPVHLG</sequence>
<dbReference type="PRINTS" id="PR00385">
    <property type="entry name" value="P450"/>
</dbReference>
<protein>
    <submittedName>
        <fullName evidence="3">Cytochrome P450</fullName>
    </submittedName>
</protein>
<dbReference type="Pfam" id="PF00067">
    <property type="entry name" value="p450"/>
    <property type="match status" value="2"/>
</dbReference>
<dbReference type="PROSITE" id="PS00086">
    <property type="entry name" value="CYTOCHROME_P450"/>
    <property type="match status" value="1"/>
</dbReference>
<dbReference type="InterPro" id="IPR001128">
    <property type="entry name" value="Cyt_P450"/>
</dbReference>
<dbReference type="Gene3D" id="1.10.630.10">
    <property type="entry name" value="Cytochrome P450"/>
    <property type="match status" value="1"/>
</dbReference>
<reference evidence="4" key="1">
    <citation type="journal article" date="2019" name="Int. J. Syst. Evol. Microbiol.">
        <title>The Global Catalogue of Microorganisms (GCM) 10K type strain sequencing project: providing services to taxonomists for standard genome sequencing and annotation.</title>
        <authorList>
            <consortium name="The Broad Institute Genomics Platform"/>
            <consortium name="The Broad Institute Genome Sequencing Center for Infectious Disease"/>
            <person name="Wu L."/>
            <person name="Ma J."/>
        </authorList>
    </citation>
    <scope>NUCLEOTIDE SEQUENCE [LARGE SCALE GENOMIC DNA]</scope>
    <source>
        <strain evidence="4">JCM 17326</strain>
    </source>
</reference>
<keyword evidence="2" id="KW-0503">Monooxygenase</keyword>
<dbReference type="RefSeq" id="WP_345559047.1">
    <property type="nucleotide sequence ID" value="NZ_BAABDQ010000002.1"/>
</dbReference>
<organism evidence="3 4">
    <name type="scientific">Nonomuraea rosea</name>
    <dbReference type="NCBI Taxonomy" id="638574"/>
    <lineage>
        <taxon>Bacteria</taxon>
        <taxon>Bacillati</taxon>
        <taxon>Actinomycetota</taxon>
        <taxon>Actinomycetes</taxon>
        <taxon>Streptosporangiales</taxon>
        <taxon>Streptosporangiaceae</taxon>
        <taxon>Nonomuraea</taxon>
    </lineage>
</organism>
<proteinExistence type="inferred from homology"/>
<keyword evidence="4" id="KW-1185">Reference proteome</keyword>
<gene>
    <name evidence="3" type="ORF">GCM10022419_009620</name>
</gene>
<comment type="caution">
    <text evidence="3">The sequence shown here is derived from an EMBL/GenBank/DDBJ whole genome shotgun (WGS) entry which is preliminary data.</text>
</comment>
<dbReference type="InterPro" id="IPR017972">
    <property type="entry name" value="Cyt_P450_CS"/>
</dbReference>
<evidence type="ECO:0000256" key="1">
    <source>
        <dbReference type="ARBA" id="ARBA00010617"/>
    </source>
</evidence>